<dbReference type="AlphaFoldDB" id="A0A2T6AZM9"/>
<dbReference type="PROSITE" id="PS51318">
    <property type="entry name" value="TAT"/>
    <property type="match status" value="1"/>
</dbReference>
<proteinExistence type="inferred from homology"/>
<dbReference type="PRINTS" id="PR00922">
    <property type="entry name" value="DADACBPTASE3"/>
</dbReference>
<keyword evidence="5" id="KW-1185">Reference proteome</keyword>
<dbReference type="GO" id="GO:0000270">
    <property type="term" value="P:peptidoglycan metabolic process"/>
    <property type="evidence" value="ECO:0007669"/>
    <property type="project" value="TreeGrafter"/>
</dbReference>
<evidence type="ECO:0000313" key="5">
    <source>
        <dbReference type="Proteomes" id="UP000244069"/>
    </source>
</evidence>
<evidence type="ECO:0000256" key="1">
    <source>
        <dbReference type="ARBA" id="ARBA00006096"/>
    </source>
</evidence>
<dbReference type="GO" id="GO:0006508">
    <property type="term" value="P:proteolysis"/>
    <property type="evidence" value="ECO:0007669"/>
    <property type="project" value="InterPro"/>
</dbReference>
<feature type="chain" id="PRO_5015452460" evidence="3">
    <location>
        <begin position="25"/>
        <end position="497"/>
    </location>
</feature>
<dbReference type="Gene3D" id="3.50.80.20">
    <property type="entry name" value="D-Ala-D-Ala carboxypeptidase C, peptidase S13"/>
    <property type="match status" value="1"/>
</dbReference>
<comment type="caution">
    <text evidence="4">The sequence shown here is derived from an EMBL/GenBank/DDBJ whole genome shotgun (WGS) entry which is preliminary data.</text>
</comment>
<dbReference type="OrthoDB" id="5372081at2"/>
<gene>
    <name evidence="4" type="ORF">C8N44_107101</name>
</gene>
<name>A0A2T6AZM9_9RHOB</name>
<keyword evidence="4" id="KW-0645">Protease</keyword>
<dbReference type="InterPro" id="IPR006311">
    <property type="entry name" value="TAT_signal"/>
</dbReference>
<keyword evidence="4" id="KW-0121">Carboxypeptidase</keyword>
<organism evidence="4 5">
    <name type="scientific">Allosediminivita pacifica</name>
    <dbReference type="NCBI Taxonomy" id="1267769"/>
    <lineage>
        <taxon>Bacteria</taxon>
        <taxon>Pseudomonadati</taxon>
        <taxon>Pseudomonadota</taxon>
        <taxon>Alphaproteobacteria</taxon>
        <taxon>Rhodobacterales</taxon>
        <taxon>Paracoccaceae</taxon>
        <taxon>Allosediminivita</taxon>
    </lineage>
</organism>
<dbReference type="Proteomes" id="UP000244069">
    <property type="component" value="Unassembled WGS sequence"/>
</dbReference>
<dbReference type="RefSeq" id="WP_107975520.1">
    <property type="nucleotide sequence ID" value="NZ_BMEZ01000007.1"/>
</dbReference>
<evidence type="ECO:0000256" key="3">
    <source>
        <dbReference type="SAM" id="SignalP"/>
    </source>
</evidence>
<dbReference type="NCBIfam" id="TIGR00666">
    <property type="entry name" value="PBP4"/>
    <property type="match status" value="1"/>
</dbReference>
<dbReference type="PANTHER" id="PTHR30023">
    <property type="entry name" value="D-ALANYL-D-ALANINE CARBOXYPEPTIDASE"/>
    <property type="match status" value="1"/>
</dbReference>
<dbReference type="SUPFAM" id="SSF56601">
    <property type="entry name" value="beta-lactamase/transpeptidase-like"/>
    <property type="match status" value="1"/>
</dbReference>
<dbReference type="GO" id="GO:0004185">
    <property type="term" value="F:serine-type carboxypeptidase activity"/>
    <property type="evidence" value="ECO:0007669"/>
    <property type="project" value="InterPro"/>
</dbReference>
<protein>
    <submittedName>
        <fullName evidence="4">D-alanyl-D-alanine carboxypeptidase/D-alanyl-D-alanine-endopeptidase (Penicillin-binding protein 4)</fullName>
    </submittedName>
</protein>
<dbReference type="EMBL" id="QBKN01000007">
    <property type="protein sequence ID" value="PTX49261.1"/>
    <property type="molecule type" value="Genomic_DNA"/>
</dbReference>
<keyword evidence="3" id="KW-0732">Signal</keyword>
<dbReference type="Pfam" id="PF02113">
    <property type="entry name" value="Peptidase_S13"/>
    <property type="match status" value="1"/>
</dbReference>
<evidence type="ECO:0000256" key="2">
    <source>
        <dbReference type="ARBA" id="ARBA00022801"/>
    </source>
</evidence>
<dbReference type="Gene3D" id="3.40.710.10">
    <property type="entry name" value="DD-peptidase/beta-lactamase superfamily"/>
    <property type="match status" value="1"/>
</dbReference>
<dbReference type="PANTHER" id="PTHR30023:SF0">
    <property type="entry name" value="PENICILLIN-SENSITIVE CARBOXYPEPTIDASE A"/>
    <property type="match status" value="1"/>
</dbReference>
<accession>A0A2T6AZM9</accession>
<comment type="similarity">
    <text evidence="1">Belongs to the peptidase S13 family.</text>
</comment>
<dbReference type="InterPro" id="IPR012338">
    <property type="entry name" value="Beta-lactam/transpept-like"/>
</dbReference>
<keyword evidence="2" id="KW-0378">Hydrolase</keyword>
<evidence type="ECO:0000313" key="4">
    <source>
        <dbReference type="EMBL" id="PTX49261.1"/>
    </source>
</evidence>
<dbReference type="InterPro" id="IPR000667">
    <property type="entry name" value="Peptidase_S13"/>
</dbReference>
<feature type="signal peptide" evidence="3">
    <location>
        <begin position="1"/>
        <end position="24"/>
    </location>
</feature>
<sequence length="497" mass="53128">MKTALSRRFFLAGLAAAGATGALAEAPKTSLRPVARGEELAARAIESVDQMIADSRLVGDVAFAVADARSGKLLEAHNAATGLPPASVAKALTSAYALDVLGPGYRFMTQVVADGPIEDGVLKGDLILVGGGDPTLGTNELADLAAAMKAEGLLEVEGAFRVWDGALPYQDRIDPGQPDHVGYDPAVCGLNLNFNRVHFEWKRGGGGYDVTMEARSDRFRPAVEVAAMSVEARTGPVYTYERREGRDLWTVAQGALGDGGARWLPVRNPAIYAGEVFQTFARSHGIVLKKPTRADAGPRGLVLARHESEPLREILRDMLKWSTNITAEVVGMTASLARGAKVETLADSAAAMNQWAVEELGLAGPALADHSGLGDDSRISPADMMGALVALRQREAGLKALLKDVPVRDQQYRVVEDHPLSVHAKTGTLNFVSGLAGYIDAPDGTELAFAYFSADLETRAGLSKAERERPPGWAVWNRRSKLLQQRLIERWGIMSSA</sequence>
<reference evidence="4 5" key="1">
    <citation type="submission" date="2018-04" db="EMBL/GenBank/DDBJ databases">
        <title>Genomic Encyclopedia of Archaeal and Bacterial Type Strains, Phase II (KMG-II): from individual species to whole genera.</title>
        <authorList>
            <person name="Goeker M."/>
        </authorList>
    </citation>
    <scope>NUCLEOTIDE SEQUENCE [LARGE SCALE GENOMIC DNA]</scope>
    <source>
        <strain evidence="4 5">DSM 29329</strain>
    </source>
</reference>